<dbReference type="GO" id="GO:0003684">
    <property type="term" value="F:damaged DNA binding"/>
    <property type="evidence" value="ECO:0007669"/>
    <property type="project" value="InterPro"/>
</dbReference>
<evidence type="ECO:0000256" key="4">
    <source>
        <dbReference type="ARBA" id="ARBA00022801"/>
    </source>
</evidence>
<protein>
    <submittedName>
        <fullName evidence="11">Formamidopyrimidine-DNA glycosylase</fullName>
        <ecNumber evidence="11">3.2.2.23</ecNumber>
    </submittedName>
</protein>
<sequence>MIELPEAYAIADDLEKEILGKTIIDLGGNYTDHKFTFYEGNPNSYKELLVGKKVTGIIKRNYYVEIVIENYRLTFRDGANIRYYQKPTKLKKSKLLITFADQSFINVTTSMYCFIGLFDQITGSNNEYYQTELTSIGPLDQEFTLNYFKTLITDETEKLSIKAFLATKQRILGIGNGVAQDIMFNAKLFPKRRIKTLNEQDIKNLYDAIIRTLTKMVENHGRDSEKDIYGNPGGYKTILCAKSYKSGCPICHCEIKKEQYLGGSIYYCPNCQK</sequence>
<evidence type="ECO:0000313" key="11">
    <source>
        <dbReference type="EMBL" id="VYT87652.1"/>
    </source>
</evidence>
<dbReference type="GO" id="GO:0008270">
    <property type="term" value="F:zinc ion binding"/>
    <property type="evidence" value="ECO:0007669"/>
    <property type="project" value="InterPro"/>
</dbReference>
<dbReference type="RefSeq" id="WP_009300239.1">
    <property type="nucleotide sequence ID" value="NZ_AP031443.1"/>
</dbReference>
<comment type="similarity">
    <text evidence="2">Belongs to the FPG family.</text>
</comment>
<dbReference type="SUPFAM" id="SSF81624">
    <property type="entry name" value="N-terminal domain of MutM-like DNA repair proteins"/>
    <property type="match status" value="1"/>
</dbReference>
<dbReference type="PANTHER" id="PTHR22993:SF9">
    <property type="entry name" value="FORMAMIDOPYRIMIDINE-DNA GLYCOSYLASE"/>
    <property type="match status" value="1"/>
</dbReference>
<dbReference type="EMBL" id="CACRTL010000019">
    <property type="protein sequence ID" value="VYT87652.1"/>
    <property type="molecule type" value="Genomic_DNA"/>
</dbReference>
<accession>A0A6N3AHU8</accession>
<evidence type="ECO:0000256" key="9">
    <source>
        <dbReference type="ARBA" id="ARBA00023295"/>
    </source>
</evidence>
<evidence type="ECO:0000256" key="7">
    <source>
        <dbReference type="ARBA" id="ARBA00023239"/>
    </source>
</evidence>
<reference evidence="11" key="1">
    <citation type="submission" date="2019-11" db="EMBL/GenBank/DDBJ databases">
        <authorList>
            <person name="Feng L."/>
        </authorList>
    </citation>
    <scope>NUCLEOTIDE SEQUENCE</scope>
    <source>
        <strain evidence="11">CramosumLFYP8</strain>
    </source>
</reference>
<keyword evidence="5" id="KW-0238">DNA-binding</keyword>
<dbReference type="GO" id="GO:0016829">
    <property type="term" value="F:lyase activity"/>
    <property type="evidence" value="ECO:0007669"/>
    <property type="project" value="UniProtKB-KW"/>
</dbReference>
<dbReference type="EC" id="3.2.2.23" evidence="11"/>
<dbReference type="InterPro" id="IPR035937">
    <property type="entry name" value="FPG_N"/>
</dbReference>
<keyword evidence="4 11" id="KW-0378">Hydrolase</keyword>
<dbReference type="InterPro" id="IPR012319">
    <property type="entry name" value="FPG_cat"/>
</dbReference>
<keyword evidence="3" id="KW-0227">DNA damage</keyword>
<dbReference type="SMART" id="SM01232">
    <property type="entry name" value="H2TH"/>
    <property type="match status" value="1"/>
</dbReference>
<dbReference type="GO" id="GO:0003906">
    <property type="term" value="F:DNA-(apurinic or apyrimidinic site) endonuclease activity"/>
    <property type="evidence" value="ECO:0007669"/>
    <property type="project" value="InterPro"/>
</dbReference>
<proteinExistence type="inferred from homology"/>
<keyword evidence="6" id="KW-0234">DNA repair</keyword>
<organism evidence="11">
    <name type="scientific">Thomasclavelia ramosa</name>
    <dbReference type="NCBI Taxonomy" id="1547"/>
    <lineage>
        <taxon>Bacteria</taxon>
        <taxon>Bacillati</taxon>
        <taxon>Bacillota</taxon>
        <taxon>Erysipelotrichia</taxon>
        <taxon>Erysipelotrichales</taxon>
        <taxon>Coprobacillaceae</taxon>
        <taxon>Thomasclavelia</taxon>
    </lineage>
</organism>
<dbReference type="PROSITE" id="PS51068">
    <property type="entry name" value="FPG_CAT"/>
    <property type="match status" value="1"/>
</dbReference>
<evidence type="ECO:0000259" key="10">
    <source>
        <dbReference type="PROSITE" id="PS51068"/>
    </source>
</evidence>
<gene>
    <name evidence="11" type="primary">mutM_2</name>
    <name evidence="11" type="ORF">CRLFYP8_02403</name>
</gene>
<evidence type="ECO:0000256" key="8">
    <source>
        <dbReference type="ARBA" id="ARBA00023268"/>
    </source>
</evidence>
<evidence type="ECO:0000256" key="6">
    <source>
        <dbReference type="ARBA" id="ARBA00023204"/>
    </source>
</evidence>
<comment type="catalytic activity">
    <reaction evidence="1">
        <text>Hydrolysis of DNA containing ring-opened 7-methylguanine residues, releasing 2,6-diamino-4-hydroxy-5-(N-methyl)formamidopyrimidine.</text>
        <dbReference type="EC" id="3.2.2.23"/>
    </reaction>
</comment>
<evidence type="ECO:0000256" key="1">
    <source>
        <dbReference type="ARBA" id="ARBA00001668"/>
    </source>
</evidence>
<dbReference type="Pfam" id="PF06831">
    <property type="entry name" value="H2TH"/>
    <property type="match status" value="1"/>
</dbReference>
<feature type="domain" description="Formamidopyrimidine-DNA glycosylase catalytic" evidence="10">
    <location>
        <begin position="2"/>
        <end position="106"/>
    </location>
</feature>
<name>A0A6N3AHU8_9FIRM</name>
<dbReference type="AlphaFoldDB" id="A0A6N3AHU8"/>
<dbReference type="SUPFAM" id="SSF57716">
    <property type="entry name" value="Glucocorticoid receptor-like (DNA-binding domain)"/>
    <property type="match status" value="1"/>
</dbReference>
<dbReference type="PANTHER" id="PTHR22993">
    <property type="entry name" value="FORMAMIDOPYRIMIDINE-DNA GLYCOSYLASE"/>
    <property type="match status" value="1"/>
</dbReference>
<dbReference type="SUPFAM" id="SSF46946">
    <property type="entry name" value="S13-like H2TH domain"/>
    <property type="match status" value="1"/>
</dbReference>
<evidence type="ECO:0000256" key="5">
    <source>
        <dbReference type="ARBA" id="ARBA00023125"/>
    </source>
</evidence>
<dbReference type="GO" id="GO:0006284">
    <property type="term" value="P:base-excision repair"/>
    <property type="evidence" value="ECO:0007669"/>
    <property type="project" value="InterPro"/>
</dbReference>
<dbReference type="Gene3D" id="1.10.8.50">
    <property type="match status" value="1"/>
</dbReference>
<dbReference type="GO" id="GO:0034039">
    <property type="term" value="F:8-oxo-7,8-dihydroguanine DNA N-glycosylase activity"/>
    <property type="evidence" value="ECO:0007669"/>
    <property type="project" value="TreeGrafter"/>
</dbReference>
<keyword evidence="7" id="KW-0456">Lyase</keyword>
<evidence type="ECO:0000256" key="3">
    <source>
        <dbReference type="ARBA" id="ARBA00022763"/>
    </source>
</evidence>
<dbReference type="InterPro" id="IPR010979">
    <property type="entry name" value="Ribosomal_uS13-like_H2TH"/>
</dbReference>
<dbReference type="InterPro" id="IPR015886">
    <property type="entry name" value="H2TH_FPG"/>
</dbReference>
<keyword evidence="8" id="KW-0511">Multifunctional enzyme</keyword>
<evidence type="ECO:0000256" key="2">
    <source>
        <dbReference type="ARBA" id="ARBA00009409"/>
    </source>
</evidence>
<keyword evidence="9 11" id="KW-0326">Glycosidase</keyword>